<dbReference type="RefSeq" id="WP_276644531.1">
    <property type="nucleotide sequence ID" value="NZ_JBAIZG010000002.1"/>
</dbReference>
<gene>
    <name evidence="3" type="ORF">C6P37_14825</name>
</gene>
<dbReference type="PANTHER" id="PTHR37300">
    <property type="entry name" value="UPF0291 PROTEIN CBO2609/CLC_2481"/>
    <property type="match status" value="1"/>
</dbReference>
<dbReference type="GO" id="GO:0005737">
    <property type="term" value="C:cytoplasm"/>
    <property type="evidence" value="ECO:0007669"/>
    <property type="project" value="UniProtKB-SubCell"/>
</dbReference>
<evidence type="ECO:0000313" key="4">
    <source>
        <dbReference type="Proteomes" id="UP000257014"/>
    </source>
</evidence>
<dbReference type="AlphaFoldDB" id="A0A3E0JYS7"/>
<comment type="caution">
    <text evidence="3">The sequence shown here is derived from an EMBL/GenBank/DDBJ whole genome shotgun (WGS) entry which is preliminary data.</text>
</comment>
<dbReference type="PANTHER" id="PTHR37300:SF1">
    <property type="entry name" value="UPF0291 PROTEIN YNZC"/>
    <property type="match status" value="1"/>
</dbReference>
<dbReference type="SUPFAM" id="SSF158221">
    <property type="entry name" value="YnzC-like"/>
    <property type="match status" value="1"/>
</dbReference>
<comment type="similarity">
    <text evidence="2">Belongs to the UPF0291 family.</text>
</comment>
<organism evidence="3 4">
    <name type="scientific">Caldibacillus debilis</name>
    <dbReference type="NCBI Taxonomy" id="301148"/>
    <lineage>
        <taxon>Bacteria</taxon>
        <taxon>Bacillati</taxon>
        <taxon>Bacillota</taxon>
        <taxon>Bacilli</taxon>
        <taxon>Bacillales</taxon>
        <taxon>Bacillaceae</taxon>
        <taxon>Caldibacillus</taxon>
    </lineage>
</organism>
<dbReference type="EMBL" id="QEWE01000032">
    <property type="protein sequence ID" value="REJ25504.1"/>
    <property type="molecule type" value="Genomic_DNA"/>
</dbReference>
<keyword evidence="1 2" id="KW-0963">Cytoplasm</keyword>
<proteinExistence type="inferred from homology"/>
<name>A0A3E0JYS7_9BACI</name>
<dbReference type="InterPro" id="IPR009242">
    <property type="entry name" value="DUF896"/>
</dbReference>
<dbReference type="Gene3D" id="1.10.287.540">
    <property type="entry name" value="Helix hairpin bin"/>
    <property type="match status" value="1"/>
</dbReference>
<evidence type="ECO:0000313" key="3">
    <source>
        <dbReference type="EMBL" id="REJ25504.1"/>
    </source>
</evidence>
<evidence type="ECO:0000256" key="1">
    <source>
        <dbReference type="ARBA" id="ARBA00022490"/>
    </source>
</evidence>
<accession>A0A3E0JYS7</accession>
<dbReference type="Proteomes" id="UP000257014">
    <property type="component" value="Unassembled WGS sequence"/>
</dbReference>
<dbReference type="HAMAP" id="MF_01103">
    <property type="entry name" value="UPF0291"/>
    <property type="match status" value="1"/>
</dbReference>
<reference evidence="3 4" key="1">
    <citation type="submission" date="2018-03" db="EMBL/GenBank/DDBJ databases">
        <authorList>
            <person name="Keele B.F."/>
        </authorList>
    </citation>
    <scope>NUCLEOTIDE SEQUENCE [LARGE SCALE GENOMIC DNA]</scope>
    <source>
        <strain evidence="3">ZCTH4_d</strain>
    </source>
</reference>
<protein>
    <recommendedName>
        <fullName evidence="2">UPF0291 protein C6P37_14825</fullName>
    </recommendedName>
</protein>
<evidence type="ECO:0000256" key="2">
    <source>
        <dbReference type="HAMAP-Rule" id="MF_01103"/>
    </source>
</evidence>
<dbReference type="Pfam" id="PF05979">
    <property type="entry name" value="DUF896"/>
    <property type="match status" value="1"/>
</dbReference>
<sequence length="76" mass="9126">MLSKEKIERINALARKKKREGLTPEEEIEQKNLRKEYLADFRRMMEMTLERVNVYDPLGNDVTPEAVKIKKKKFMQ</sequence>
<comment type="subcellular location">
    <subcellularLocation>
        <location evidence="2">Cytoplasm</location>
    </subcellularLocation>
</comment>